<evidence type="ECO:0000313" key="2">
    <source>
        <dbReference type="EMBL" id="MBW99934.1"/>
    </source>
</evidence>
<feature type="region of interest" description="Disordered" evidence="1">
    <location>
        <begin position="167"/>
        <end position="186"/>
    </location>
</feature>
<dbReference type="AlphaFoldDB" id="A0A2P2K2H7"/>
<organism evidence="2">
    <name type="scientific">Rhizophora mucronata</name>
    <name type="common">Asiatic mangrove</name>
    <dbReference type="NCBI Taxonomy" id="61149"/>
    <lineage>
        <taxon>Eukaryota</taxon>
        <taxon>Viridiplantae</taxon>
        <taxon>Streptophyta</taxon>
        <taxon>Embryophyta</taxon>
        <taxon>Tracheophyta</taxon>
        <taxon>Spermatophyta</taxon>
        <taxon>Magnoliopsida</taxon>
        <taxon>eudicotyledons</taxon>
        <taxon>Gunneridae</taxon>
        <taxon>Pentapetalae</taxon>
        <taxon>rosids</taxon>
        <taxon>fabids</taxon>
        <taxon>Malpighiales</taxon>
        <taxon>Rhizophoraceae</taxon>
        <taxon>Rhizophora</taxon>
    </lineage>
</organism>
<dbReference type="InterPro" id="IPR024738">
    <property type="entry name" value="Hfi1/Tada1"/>
</dbReference>
<evidence type="ECO:0000256" key="1">
    <source>
        <dbReference type="SAM" id="MobiDB-lite"/>
    </source>
</evidence>
<dbReference type="GO" id="GO:0006357">
    <property type="term" value="P:regulation of transcription by RNA polymerase II"/>
    <property type="evidence" value="ECO:0007669"/>
    <property type="project" value="TreeGrafter"/>
</dbReference>
<protein>
    <submittedName>
        <fullName evidence="2">Uncharacterized protein MANES_13G113200</fullName>
    </submittedName>
</protein>
<reference evidence="2" key="1">
    <citation type="submission" date="2018-02" db="EMBL/GenBank/DDBJ databases">
        <title>Rhizophora mucronata_Transcriptome.</title>
        <authorList>
            <person name="Meera S.P."/>
            <person name="Sreeshan A."/>
            <person name="Augustine A."/>
        </authorList>
    </citation>
    <scope>NUCLEOTIDE SEQUENCE</scope>
    <source>
        <tissue evidence="2">Leaf</tissue>
    </source>
</reference>
<accession>A0A2P2K2H7</accession>
<dbReference type="GO" id="GO:0000124">
    <property type="term" value="C:SAGA complex"/>
    <property type="evidence" value="ECO:0007669"/>
    <property type="project" value="TreeGrafter"/>
</dbReference>
<dbReference type="PANTHER" id="PTHR21277">
    <property type="entry name" value="TRANSCRIPTIONAL ADAPTER 1"/>
    <property type="match status" value="1"/>
</dbReference>
<proteinExistence type="predicted"/>
<feature type="region of interest" description="Disordered" evidence="1">
    <location>
        <begin position="120"/>
        <end position="158"/>
    </location>
</feature>
<dbReference type="GO" id="GO:0003713">
    <property type="term" value="F:transcription coactivator activity"/>
    <property type="evidence" value="ECO:0007669"/>
    <property type="project" value="TreeGrafter"/>
</dbReference>
<sequence length="350" mass="38951">MPGARHFSRIDTLEIKSQLEMKLGHVKAEKYFALLKKFLSHKISKLEFDRLCLGTIGRENVKLQNHFLRSIIRNACISKAPPPRDSKVEGSLSLKVPNEYQRSSLQSLFRDLPQSPCKGRAPNLCDHKFRDRPSPLGPHGKGHSISFKDPVPKNQEQSATELLSLVSRPPGSVEDGEEVDQAAASPSICSRSPVRAPLGIPTNTKGARKVLLNHLASFYHKETCHVSGQLPDTCSLRERLERSLEVQGMNVSLDFASLLNGSLDVYLKRIIKPCLDLACSRSGQKYVGQEHSCSTPVLNGMWPLRNVEKTNVSSAASILDFRVAMELNPSILGQEWPVQLEKVCLRESKE</sequence>
<dbReference type="PANTHER" id="PTHR21277:SF29">
    <property type="entry name" value="TRANSCRIPTIONAL REGULATOR OF RNA POLII, SAGA, SUBUNIT"/>
    <property type="match status" value="1"/>
</dbReference>
<dbReference type="Pfam" id="PF12767">
    <property type="entry name" value="SAGA-Tad1"/>
    <property type="match status" value="1"/>
</dbReference>
<name>A0A2P2K2H7_RHIMU</name>
<dbReference type="EMBL" id="GGEC01019451">
    <property type="protein sequence ID" value="MBW99934.1"/>
    <property type="molecule type" value="Transcribed_RNA"/>
</dbReference>
<dbReference type="EMBL" id="GGEC01019450">
    <property type="protein sequence ID" value="MBW99933.1"/>
    <property type="molecule type" value="Transcribed_RNA"/>
</dbReference>